<accession>D6WSG4</accession>
<keyword evidence="2" id="KW-1185">Reference proteome</keyword>
<dbReference type="InParanoid" id="D6WSG4"/>
<evidence type="ECO:0000313" key="2">
    <source>
        <dbReference type="Proteomes" id="UP000007266"/>
    </source>
</evidence>
<gene>
    <name evidence="1" type="primary">GLEAN_09247</name>
    <name evidence="1" type="ORF">TcasGA2_TC009247</name>
</gene>
<reference evidence="1 2" key="2">
    <citation type="journal article" date="2010" name="Nucleic Acids Res.">
        <title>BeetleBase in 2010: revisions to provide comprehensive genomic information for Tribolium castaneum.</title>
        <authorList>
            <person name="Kim H.S."/>
            <person name="Murphy T."/>
            <person name="Xia J."/>
            <person name="Caragea D."/>
            <person name="Park Y."/>
            <person name="Beeman R.W."/>
            <person name="Lorenzen M.D."/>
            <person name="Butcher S."/>
            <person name="Manak J.R."/>
            <person name="Brown S.J."/>
        </authorList>
    </citation>
    <scope>GENOME REANNOTATION</scope>
    <source>
        <strain evidence="1 2">Georgia GA2</strain>
    </source>
</reference>
<evidence type="ECO:0000313" key="1">
    <source>
        <dbReference type="EMBL" id="EFA06371.1"/>
    </source>
</evidence>
<dbReference type="HOGENOM" id="CLU_3320649_0_0_1"/>
<reference evidence="1 2" key="1">
    <citation type="journal article" date="2008" name="Nature">
        <title>The genome of the model beetle and pest Tribolium castaneum.</title>
        <authorList>
            <consortium name="Tribolium Genome Sequencing Consortium"/>
            <person name="Richards S."/>
            <person name="Gibbs R.A."/>
            <person name="Weinstock G.M."/>
            <person name="Brown S.J."/>
            <person name="Denell R."/>
            <person name="Beeman R.W."/>
            <person name="Gibbs R."/>
            <person name="Beeman R.W."/>
            <person name="Brown S.J."/>
            <person name="Bucher G."/>
            <person name="Friedrich M."/>
            <person name="Grimmelikhuijzen C.J."/>
            <person name="Klingler M."/>
            <person name="Lorenzen M."/>
            <person name="Richards S."/>
            <person name="Roth S."/>
            <person name="Schroder R."/>
            <person name="Tautz D."/>
            <person name="Zdobnov E.M."/>
            <person name="Muzny D."/>
            <person name="Gibbs R.A."/>
            <person name="Weinstock G.M."/>
            <person name="Attaway T."/>
            <person name="Bell S."/>
            <person name="Buhay C.J."/>
            <person name="Chandrabose M.N."/>
            <person name="Chavez D."/>
            <person name="Clerk-Blankenburg K.P."/>
            <person name="Cree A."/>
            <person name="Dao M."/>
            <person name="Davis C."/>
            <person name="Chacko J."/>
            <person name="Dinh H."/>
            <person name="Dugan-Rocha S."/>
            <person name="Fowler G."/>
            <person name="Garner T.T."/>
            <person name="Garnes J."/>
            <person name="Gnirke A."/>
            <person name="Hawes A."/>
            <person name="Hernandez J."/>
            <person name="Hines S."/>
            <person name="Holder M."/>
            <person name="Hume J."/>
            <person name="Jhangiani S.N."/>
            <person name="Joshi V."/>
            <person name="Khan Z.M."/>
            <person name="Jackson L."/>
            <person name="Kovar C."/>
            <person name="Kowis A."/>
            <person name="Lee S."/>
            <person name="Lewis L.R."/>
            <person name="Margolis J."/>
            <person name="Morgan M."/>
            <person name="Nazareth L.V."/>
            <person name="Nguyen N."/>
            <person name="Okwuonu G."/>
            <person name="Parker D."/>
            <person name="Richards S."/>
            <person name="Ruiz S.J."/>
            <person name="Santibanez J."/>
            <person name="Savard J."/>
            <person name="Scherer S.E."/>
            <person name="Schneider B."/>
            <person name="Sodergren E."/>
            <person name="Tautz D."/>
            <person name="Vattahil S."/>
            <person name="Villasana D."/>
            <person name="White C.S."/>
            <person name="Wright R."/>
            <person name="Park Y."/>
            <person name="Beeman R.W."/>
            <person name="Lord J."/>
            <person name="Oppert B."/>
            <person name="Lorenzen M."/>
            <person name="Brown S."/>
            <person name="Wang L."/>
            <person name="Savard J."/>
            <person name="Tautz D."/>
            <person name="Richards S."/>
            <person name="Weinstock G."/>
            <person name="Gibbs R.A."/>
            <person name="Liu Y."/>
            <person name="Worley K."/>
            <person name="Weinstock G."/>
            <person name="Elsik C.G."/>
            <person name="Reese J.T."/>
            <person name="Elhaik E."/>
            <person name="Landan G."/>
            <person name="Graur D."/>
            <person name="Arensburger P."/>
            <person name="Atkinson P."/>
            <person name="Beeman R.W."/>
            <person name="Beidler J."/>
            <person name="Brown S.J."/>
            <person name="Demuth J.P."/>
            <person name="Drury D.W."/>
            <person name="Du Y.Z."/>
            <person name="Fujiwara H."/>
            <person name="Lorenzen M."/>
            <person name="Maselli V."/>
            <person name="Osanai M."/>
            <person name="Park Y."/>
            <person name="Robertson H.M."/>
            <person name="Tu Z."/>
            <person name="Wang J.J."/>
            <person name="Wang S."/>
            <person name="Richards S."/>
            <person name="Song H."/>
            <person name="Zhang L."/>
            <person name="Sodergren E."/>
            <person name="Werner D."/>
            <person name="Stanke M."/>
            <person name="Morgenstern B."/>
            <person name="Solovyev V."/>
            <person name="Kosarev P."/>
            <person name="Brown G."/>
            <person name="Chen H.C."/>
            <person name="Ermolaeva O."/>
            <person name="Hlavina W."/>
            <person name="Kapustin Y."/>
            <person name="Kiryutin B."/>
            <person name="Kitts P."/>
            <person name="Maglott D."/>
            <person name="Pruitt K."/>
            <person name="Sapojnikov V."/>
            <person name="Souvorov A."/>
            <person name="Mackey A.J."/>
            <person name="Waterhouse R.M."/>
            <person name="Wyder S."/>
            <person name="Zdobnov E.M."/>
            <person name="Zdobnov E.M."/>
            <person name="Wyder S."/>
            <person name="Kriventseva E.V."/>
            <person name="Kadowaki T."/>
            <person name="Bork P."/>
            <person name="Aranda M."/>
            <person name="Bao R."/>
            <person name="Beermann A."/>
            <person name="Berns N."/>
            <person name="Bolognesi R."/>
            <person name="Bonneton F."/>
            <person name="Bopp D."/>
            <person name="Brown S.J."/>
            <person name="Bucher G."/>
            <person name="Butts T."/>
            <person name="Chaumot A."/>
            <person name="Denell R.E."/>
            <person name="Ferrier D.E."/>
            <person name="Friedrich M."/>
            <person name="Gordon C.M."/>
            <person name="Jindra M."/>
            <person name="Klingler M."/>
            <person name="Lan Q."/>
            <person name="Lattorff H.M."/>
            <person name="Laudet V."/>
            <person name="von Levetsow C."/>
            <person name="Liu Z."/>
            <person name="Lutz R."/>
            <person name="Lynch J.A."/>
            <person name="da Fonseca R.N."/>
            <person name="Posnien N."/>
            <person name="Reuter R."/>
            <person name="Roth S."/>
            <person name="Savard J."/>
            <person name="Schinko J.B."/>
            <person name="Schmitt C."/>
            <person name="Schoppmeier M."/>
            <person name="Schroder R."/>
            <person name="Shippy T.D."/>
            <person name="Simonnet F."/>
            <person name="Marques-Souza H."/>
            <person name="Tautz D."/>
            <person name="Tomoyasu Y."/>
            <person name="Trauner J."/>
            <person name="Van der Zee M."/>
            <person name="Vervoort M."/>
            <person name="Wittkopp N."/>
            <person name="Wimmer E.A."/>
            <person name="Yang X."/>
            <person name="Jones A.K."/>
            <person name="Sattelle D.B."/>
            <person name="Ebert P.R."/>
            <person name="Nelson D."/>
            <person name="Scott J.G."/>
            <person name="Beeman R.W."/>
            <person name="Muthukrishnan S."/>
            <person name="Kramer K.J."/>
            <person name="Arakane Y."/>
            <person name="Beeman R.W."/>
            <person name="Zhu Q."/>
            <person name="Hogenkamp D."/>
            <person name="Dixit R."/>
            <person name="Oppert B."/>
            <person name="Jiang H."/>
            <person name="Zou Z."/>
            <person name="Marshall J."/>
            <person name="Elpidina E."/>
            <person name="Vinokurov K."/>
            <person name="Oppert C."/>
            <person name="Zou Z."/>
            <person name="Evans J."/>
            <person name="Lu Z."/>
            <person name="Zhao P."/>
            <person name="Sumathipala N."/>
            <person name="Altincicek B."/>
            <person name="Vilcinskas A."/>
            <person name="Williams M."/>
            <person name="Hultmark D."/>
            <person name="Hetru C."/>
            <person name="Jiang H."/>
            <person name="Grimmelikhuijzen C.J."/>
            <person name="Hauser F."/>
            <person name="Cazzamali G."/>
            <person name="Williamson M."/>
            <person name="Park Y."/>
            <person name="Li B."/>
            <person name="Tanaka Y."/>
            <person name="Predel R."/>
            <person name="Neupert S."/>
            <person name="Schachtner J."/>
            <person name="Verleyen P."/>
            <person name="Raible F."/>
            <person name="Bork P."/>
            <person name="Friedrich M."/>
            <person name="Walden K.K."/>
            <person name="Robertson H.M."/>
            <person name="Angeli S."/>
            <person name="Foret S."/>
            <person name="Bucher G."/>
            <person name="Schuetz S."/>
            <person name="Maleszka R."/>
            <person name="Wimmer E.A."/>
            <person name="Beeman R.W."/>
            <person name="Lorenzen M."/>
            <person name="Tomoyasu Y."/>
            <person name="Miller S.C."/>
            <person name="Grossmann D."/>
            <person name="Bucher G."/>
        </authorList>
    </citation>
    <scope>NUCLEOTIDE SEQUENCE [LARGE SCALE GENOMIC DNA]</scope>
    <source>
        <strain evidence="1 2">Georgia GA2</strain>
    </source>
</reference>
<dbReference type="EMBL" id="KQ971352">
    <property type="protein sequence ID" value="EFA06371.1"/>
    <property type="molecule type" value="Genomic_DNA"/>
</dbReference>
<dbReference type="AlphaFoldDB" id="D6WSG4"/>
<name>D6WSG4_TRICA</name>
<proteinExistence type="predicted"/>
<dbReference type="Proteomes" id="UP000007266">
    <property type="component" value="Linkage group 7"/>
</dbReference>
<sequence length="39" mass="4340">MASEASEDAAKEMIFMGEVLRAFDCVRTNGYVMHVDDVT</sequence>
<protein>
    <submittedName>
        <fullName evidence="1">Uncharacterized protein</fullName>
    </submittedName>
</protein>
<organism evidence="1 2">
    <name type="scientific">Tribolium castaneum</name>
    <name type="common">Red flour beetle</name>
    <dbReference type="NCBI Taxonomy" id="7070"/>
    <lineage>
        <taxon>Eukaryota</taxon>
        <taxon>Metazoa</taxon>
        <taxon>Ecdysozoa</taxon>
        <taxon>Arthropoda</taxon>
        <taxon>Hexapoda</taxon>
        <taxon>Insecta</taxon>
        <taxon>Pterygota</taxon>
        <taxon>Neoptera</taxon>
        <taxon>Endopterygota</taxon>
        <taxon>Coleoptera</taxon>
        <taxon>Polyphaga</taxon>
        <taxon>Cucujiformia</taxon>
        <taxon>Tenebrionidae</taxon>
        <taxon>Tenebrionidae incertae sedis</taxon>
        <taxon>Tribolium</taxon>
    </lineage>
</organism>